<comment type="caution">
    <text evidence="2">The sequence shown here is derived from an EMBL/GenBank/DDBJ whole genome shotgun (WGS) entry which is preliminary data.</text>
</comment>
<dbReference type="Gene3D" id="3.40.50.10090">
    <property type="match status" value="1"/>
</dbReference>
<reference evidence="2" key="1">
    <citation type="journal article" date="2014" name="Int. J. Syst. Evol. Microbiol.">
        <title>Complete genome sequence of Corynebacterium casei LMG S-19264T (=DSM 44701T), isolated from a smear-ripened cheese.</title>
        <authorList>
            <consortium name="US DOE Joint Genome Institute (JGI-PGF)"/>
            <person name="Walter F."/>
            <person name="Albersmeier A."/>
            <person name="Kalinowski J."/>
            <person name="Ruckert C."/>
        </authorList>
    </citation>
    <scope>NUCLEOTIDE SEQUENCE</scope>
    <source>
        <strain evidence="2">KCTC 23310</strain>
    </source>
</reference>
<dbReference type="GO" id="GO:0008168">
    <property type="term" value="F:methyltransferase activity"/>
    <property type="evidence" value="ECO:0007669"/>
    <property type="project" value="UniProtKB-KW"/>
</dbReference>
<dbReference type="AlphaFoldDB" id="A0A918WKJ8"/>
<gene>
    <name evidence="2" type="ORF">GCM10007315_12320</name>
</gene>
<reference evidence="2" key="2">
    <citation type="submission" date="2020-09" db="EMBL/GenBank/DDBJ databases">
        <authorList>
            <person name="Sun Q."/>
            <person name="Kim S."/>
        </authorList>
    </citation>
    <scope>NUCLEOTIDE SEQUENCE</scope>
    <source>
        <strain evidence="2">KCTC 23310</strain>
    </source>
</reference>
<dbReference type="EMBL" id="BMYJ01000003">
    <property type="protein sequence ID" value="GHC51454.1"/>
    <property type="molecule type" value="Genomic_DNA"/>
</dbReference>
<evidence type="ECO:0000313" key="3">
    <source>
        <dbReference type="Proteomes" id="UP000638981"/>
    </source>
</evidence>
<dbReference type="GO" id="GO:0032259">
    <property type="term" value="P:methylation"/>
    <property type="evidence" value="ECO:0007669"/>
    <property type="project" value="UniProtKB-KW"/>
</dbReference>
<dbReference type="InterPro" id="IPR003754">
    <property type="entry name" value="4pyrrol_synth_uPrphyn_synth"/>
</dbReference>
<dbReference type="InterPro" id="IPR036108">
    <property type="entry name" value="4pyrrol_syn_uPrphyn_synt_sf"/>
</dbReference>
<dbReference type="GO" id="GO:0033014">
    <property type="term" value="P:tetrapyrrole biosynthetic process"/>
    <property type="evidence" value="ECO:0007669"/>
    <property type="project" value="InterPro"/>
</dbReference>
<feature type="domain" description="Tetrapyrrole biosynthesis uroporphyrinogen III synthase" evidence="1">
    <location>
        <begin position="45"/>
        <end position="221"/>
    </location>
</feature>
<protein>
    <submittedName>
        <fullName evidence="2">Uroporphyrinogen III methyltransferase</fullName>
    </submittedName>
</protein>
<dbReference type="Pfam" id="PF02602">
    <property type="entry name" value="HEM4"/>
    <property type="match status" value="1"/>
</dbReference>
<sequence length="234" mass="24529">MVRQSQPIPVLLTRPLAASQRFARSLASWPVVISPLQSVQNVPVDQPKGDFAAVLFTSENAVRALQGRGWNLPQLAFCVGDRTAEVACEAGYQAESAGGDALTLAELIRTKGLAGPFLHPHGREVRQDFAALGLNVQGVVVYETLPCGLTDQALALLAGSGSVIAPVFSPRSADLLRQARGNLPAALWFAALSPAVADALILRAGDRMAISERPDAEAMVAAMERLLSGGVGQG</sequence>
<dbReference type="Proteomes" id="UP000638981">
    <property type="component" value="Unassembled WGS sequence"/>
</dbReference>
<evidence type="ECO:0000313" key="2">
    <source>
        <dbReference type="EMBL" id="GHC51454.1"/>
    </source>
</evidence>
<evidence type="ECO:0000259" key="1">
    <source>
        <dbReference type="Pfam" id="PF02602"/>
    </source>
</evidence>
<accession>A0A918WKJ8</accession>
<name>A0A918WKJ8_9RHOB</name>
<organism evidence="2 3">
    <name type="scientific">Neogemmobacter tilapiae</name>
    <dbReference type="NCBI Taxonomy" id="875041"/>
    <lineage>
        <taxon>Bacteria</taxon>
        <taxon>Pseudomonadati</taxon>
        <taxon>Pseudomonadota</taxon>
        <taxon>Alphaproteobacteria</taxon>
        <taxon>Rhodobacterales</taxon>
        <taxon>Paracoccaceae</taxon>
        <taxon>Neogemmobacter</taxon>
    </lineage>
</organism>
<keyword evidence="2" id="KW-0489">Methyltransferase</keyword>
<keyword evidence="3" id="KW-1185">Reference proteome</keyword>
<dbReference type="CDD" id="cd06578">
    <property type="entry name" value="HemD"/>
    <property type="match status" value="1"/>
</dbReference>
<dbReference type="SUPFAM" id="SSF69618">
    <property type="entry name" value="HemD-like"/>
    <property type="match status" value="1"/>
</dbReference>
<dbReference type="GO" id="GO:0004852">
    <property type="term" value="F:uroporphyrinogen-III synthase activity"/>
    <property type="evidence" value="ECO:0007669"/>
    <property type="project" value="InterPro"/>
</dbReference>
<keyword evidence="2" id="KW-0808">Transferase</keyword>
<dbReference type="RefSeq" id="WP_189410749.1">
    <property type="nucleotide sequence ID" value="NZ_BMYJ01000003.1"/>
</dbReference>
<proteinExistence type="predicted"/>